<evidence type="ECO:0000313" key="3">
    <source>
        <dbReference type="Proteomes" id="UP000468990"/>
    </source>
</evidence>
<protein>
    <submittedName>
        <fullName evidence="2">AMP-binding protein</fullName>
    </submittedName>
</protein>
<sequence length="248" mass="28533">GNPKGVMVEHKNLVNLIYSYNNDLEVYNTTLTCNYTFDVSVLEIFNSILSGSKLLIPKYETVLYPKEYAKYFIENKINCCYIHPRHLEDISKELEVNKYNEIKKILIGVEPIQFKTLDFFTKNTKIINGYGPTENTICSTFYRVEKLKYEKLTIPIGKPIDNTQIYILDEGLQPVSIGVTGKLYISGDGVSRGYLNKPELTAEKFISNPFIKGTRMYDTGDLGRWLPDGNIEFLGRNDHQVKIRGYRI</sequence>
<proteinExistence type="predicted"/>
<dbReference type="Proteomes" id="UP000468990">
    <property type="component" value="Unassembled WGS sequence"/>
</dbReference>
<reference evidence="2 3" key="1">
    <citation type="submission" date="2019-11" db="EMBL/GenBank/DDBJ databases">
        <title>Flavobacterium resistens genome.</title>
        <authorList>
            <person name="Wilson V.M."/>
            <person name="Newman J.D."/>
        </authorList>
    </citation>
    <scope>NUCLEOTIDE SEQUENCE [LARGE SCALE GENOMIC DNA]</scope>
    <source>
        <strain evidence="2 3">DSM 19382</strain>
    </source>
</reference>
<accession>A0ABW9QCC2</accession>
<feature type="non-terminal residue" evidence="2">
    <location>
        <position position="248"/>
    </location>
</feature>
<dbReference type="Gene3D" id="3.40.50.12780">
    <property type="entry name" value="N-terminal domain of ligase-like"/>
    <property type="match status" value="1"/>
</dbReference>
<keyword evidence="3" id="KW-1185">Reference proteome</keyword>
<organism evidence="2 3">
    <name type="scientific">Flavobacterium resistens</name>
    <dbReference type="NCBI Taxonomy" id="443612"/>
    <lineage>
        <taxon>Bacteria</taxon>
        <taxon>Pseudomonadati</taxon>
        <taxon>Bacteroidota</taxon>
        <taxon>Flavobacteriia</taxon>
        <taxon>Flavobacteriales</taxon>
        <taxon>Flavobacteriaceae</taxon>
        <taxon>Flavobacterium</taxon>
    </lineage>
</organism>
<dbReference type="PANTHER" id="PTHR45527:SF1">
    <property type="entry name" value="FATTY ACID SYNTHASE"/>
    <property type="match status" value="1"/>
</dbReference>
<evidence type="ECO:0000259" key="1">
    <source>
        <dbReference type="Pfam" id="PF00501"/>
    </source>
</evidence>
<evidence type="ECO:0000313" key="2">
    <source>
        <dbReference type="EMBL" id="MRX70544.1"/>
    </source>
</evidence>
<name>A0ABW9QCC2_9FLAO</name>
<dbReference type="EMBL" id="WKKG01000028">
    <property type="protein sequence ID" value="MRX70544.1"/>
    <property type="molecule type" value="Genomic_DNA"/>
</dbReference>
<dbReference type="PANTHER" id="PTHR45527">
    <property type="entry name" value="NONRIBOSOMAL PEPTIDE SYNTHETASE"/>
    <property type="match status" value="1"/>
</dbReference>
<feature type="domain" description="AMP-dependent synthetase/ligase" evidence="1">
    <location>
        <begin position="1"/>
        <end position="195"/>
    </location>
</feature>
<feature type="non-terminal residue" evidence="2">
    <location>
        <position position="1"/>
    </location>
</feature>
<dbReference type="SUPFAM" id="SSF56801">
    <property type="entry name" value="Acetyl-CoA synthetase-like"/>
    <property type="match status" value="1"/>
</dbReference>
<gene>
    <name evidence="2" type="ORF">GJU42_21405</name>
</gene>
<dbReference type="Pfam" id="PF00501">
    <property type="entry name" value="AMP-binding"/>
    <property type="match status" value="1"/>
</dbReference>
<dbReference type="RefSeq" id="WP_154275416.1">
    <property type="nucleotide sequence ID" value="NZ_WKKG01000028.1"/>
</dbReference>
<dbReference type="InterPro" id="IPR042099">
    <property type="entry name" value="ANL_N_sf"/>
</dbReference>
<comment type="caution">
    <text evidence="2">The sequence shown here is derived from an EMBL/GenBank/DDBJ whole genome shotgun (WGS) entry which is preliminary data.</text>
</comment>
<dbReference type="InterPro" id="IPR000873">
    <property type="entry name" value="AMP-dep_synth/lig_dom"/>
</dbReference>